<dbReference type="InterPro" id="IPR052052">
    <property type="entry name" value="Polysaccharide_Lyase_9"/>
</dbReference>
<dbReference type="AlphaFoldDB" id="A0A4R4VLR7"/>
<dbReference type="PANTHER" id="PTHR40088:SF1">
    <property type="entry name" value="PECTATE LYASE PEL9"/>
    <property type="match status" value="1"/>
</dbReference>
<dbReference type="Gene3D" id="2.160.20.10">
    <property type="entry name" value="Single-stranded right-handed beta-helix, Pectin lyase-like"/>
    <property type="match status" value="1"/>
</dbReference>
<evidence type="ECO:0000256" key="4">
    <source>
        <dbReference type="ARBA" id="ARBA00022723"/>
    </source>
</evidence>
<evidence type="ECO:0000313" key="10">
    <source>
        <dbReference type="EMBL" id="TDD03294.1"/>
    </source>
</evidence>
<dbReference type="InterPro" id="IPR012334">
    <property type="entry name" value="Pectin_lyas_fold"/>
</dbReference>
<keyword evidence="3" id="KW-0964">Secreted</keyword>
<keyword evidence="7 10" id="KW-0456">Lyase</keyword>
<comment type="subcellular location">
    <subcellularLocation>
        <location evidence="2">Secreted</location>
    </subcellularLocation>
</comment>
<evidence type="ECO:0000256" key="3">
    <source>
        <dbReference type="ARBA" id="ARBA00022525"/>
    </source>
</evidence>
<dbReference type="Pfam" id="PF22842">
    <property type="entry name" value="Pel9A-like_beta_helix"/>
    <property type="match status" value="1"/>
</dbReference>
<comment type="caution">
    <text evidence="10">The sequence shown here is derived from an EMBL/GenBank/DDBJ whole genome shotgun (WGS) entry which is preliminary data.</text>
</comment>
<name>A0A4R4VLR7_9ACTN</name>
<evidence type="ECO:0000256" key="6">
    <source>
        <dbReference type="ARBA" id="ARBA00022837"/>
    </source>
</evidence>
<dbReference type="InterPro" id="IPR053868">
    <property type="entry name" value="Pel9A-like_beta_helix"/>
</dbReference>
<keyword evidence="4" id="KW-0479">Metal-binding</keyword>
<dbReference type="Proteomes" id="UP000294543">
    <property type="component" value="Unassembled WGS sequence"/>
</dbReference>
<evidence type="ECO:0000256" key="1">
    <source>
        <dbReference type="ARBA" id="ARBA00001913"/>
    </source>
</evidence>
<dbReference type="GO" id="GO:0016837">
    <property type="term" value="F:carbon-oxygen lyase activity, acting on polysaccharides"/>
    <property type="evidence" value="ECO:0007669"/>
    <property type="project" value="TreeGrafter"/>
</dbReference>
<comment type="similarity">
    <text evidence="8">Belongs to the polysaccharide lyase 9 family.</text>
</comment>
<evidence type="ECO:0000256" key="7">
    <source>
        <dbReference type="ARBA" id="ARBA00023239"/>
    </source>
</evidence>
<dbReference type="InterPro" id="IPR011050">
    <property type="entry name" value="Pectin_lyase_fold/virulence"/>
</dbReference>
<evidence type="ECO:0000256" key="2">
    <source>
        <dbReference type="ARBA" id="ARBA00004613"/>
    </source>
</evidence>
<protein>
    <submittedName>
        <fullName evidence="10">Pectate lyase</fullName>
    </submittedName>
</protein>
<gene>
    <name evidence="10" type="ORF">E1294_50815</name>
</gene>
<keyword evidence="5" id="KW-0732">Signal</keyword>
<keyword evidence="11" id="KW-1185">Reference proteome</keyword>
<dbReference type="PANTHER" id="PTHR40088">
    <property type="entry name" value="PECTATE LYASE (EUROFUNG)"/>
    <property type="match status" value="1"/>
</dbReference>
<dbReference type="EMBL" id="SMKP01000329">
    <property type="protein sequence ID" value="TDD03294.1"/>
    <property type="molecule type" value="Genomic_DNA"/>
</dbReference>
<evidence type="ECO:0000256" key="8">
    <source>
        <dbReference type="ARBA" id="ARBA00038263"/>
    </source>
</evidence>
<sequence length="60" mass="5846">MSPTALASTSVTVANAAAAVYYVAPNGSDSASGTQAAPWASIARAQAAAQPGDTVYFRGG</sequence>
<accession>A0A4R4VLR7</accession>
<comment type="cofactor">
    <cofactor evidence="1">
        <name>Ca(2+)</name>
        <dbReference type="ChEBI" id="CHEBI:29108"/>
    </cofactor>
</comment>
<reference evidence="10 11" key="1">
    <citation type="submission" date="2019-03" db="EMBL/GenBank/DDBJ databases">
        <title>Draft genome sequences of novel Actinobacteria.</title>
        <authorList>
            <person name="Sahin N."/>
            <person name="Ay H."/>
            <person name="Saygin H."/>
        </authorList>
    </citation>
    <scope>NUCLEOTIDE SEQUENCE [LARGE SCALE GENOMIC DNA]</scope>
    <source>
        <strain evidence="10 11">KC712</strain>
    </source>
</reference>
<evidence type="ECO:0000256" key="5">
    <source>
        <dbReference type="ARBA" id="ARBA00022729"/>
    </source>
</evidence>
<dbReference type="SUPFAM" id="SSF51126">
    <property type="entry name" value="Pectin lyase-like"/>
    <property type="match status" value="1"/>
</dbReference>
<evidence type="ECO:0000313" key="11">
    <source>
        <dbReference type="Proteomes" id="UP000294543"/>
    </source>
</evidence>
<dbReference type="GO" id="GO:0046872">
    <property type="term" value="F:metal ion binding"/>
    <property type="evidence" value="ECO:0007669"/>
    <property type="project" value="UniProtKB-KW"/>
</dbReference>
<keyword evidence="6" id="KW-0106">Calcium</keyword>
<feature type="non-terminal residue" evidence="10">
    <location>
        <position position="60"/>
    </location>
</feature>
<feature type="domain" description="Pel9A-like right handed beta-helix region" evidence="9">
    <location>
        <begin position="12"/>
        <end position="59"/>
    </location>
</feature>
<evidence type="ECO:0000259" key="9">
    <source>
        <dbReference type="Pfam" id="PF22842"/>
    </source>
</evidence>
<proteinExistence type="inferred from homology"/>
<organism evidence="10 11">
    <name type="scientific">Nonomuraea diastatica</name>
    <dbReference type="NCBI Taxonomy" id="1848329"/>
    <lineage>
        <taxon>Bacteria</taxon>
        <taxon>Bacillati</taxon>
        <taxon>Actinomycetota</taxon>
        <taxon>Actinomycetes</taxon>
        <taxon>Streptosporangiales</taxon>
        <taxon>Streptosporangiaceae</taxon>
        <taxon>Nonomuraea</taxon>
    </lineage>
</organism>
<dbReference type="GO" id="GO:0005576">
    <property type="term" value="C:extracellular region"/>
    <property type="evidence" value="ECO:0007669"/>
    <property type="project" value="UniProtKB-SubCell"/>
</dbReference>